<dbReference type="InterPro" id="IPR024975">
    <property type="entry name" value="NOV_C"/>
</dbReference>
<proteinExistence type="predicted"/>
<dbReference type="AlphaFoldDB" id="A0A1M7INX0"/>
<keyword evidence="3" id="KW-1185">Reference proteome</keyword>
<protein>
    <recommendedName>
        <fullName evidence="1">Protein NO VEIN C-terminal domain-containing protein</fullName>
    </recommendedName>
</protein>
<dbReference type="EMBL" id="FRBL01000008">
    <property type="protein sequence ID" value="SHM42502.1"/>
    <property type="molecule type" value="Genomic_DNA"/>
</dbReference>
<evidence type="ECO:0000259" key="1">
    <source>
        <dbReference type="Pfam" id="PF13020"/>
    </source>
</evidence>
<dbReference type="OrthoDB" id="5678128at2"/>
<reference evidence="2 3" key="1">
    <citation type="submission" date="2016-11" db="EMBL/GenBank/DDBJ databases">
        <authorList>
            <person name="Jaros S."/>
            <person name="Januszkiewicz K."/>
            <person name="Wedrychowicz H."/>
        </authorList>
    </citation>
    <scope>NUCLEOTIDE SEQUENCE [LARGE SCALE GENOMIC DNA]</scope>
    <source>
        <strain evidence="2 3">DSM 27406</strain>
    </source>
</reference>
<feature type="domain" description="Protein NO VEIN C-terminal" evidence="1">
    <location>
        <begin position="211"/>
        <end position="297"/>
    </location>
</feature>
<organism evidence="2 3">
    <name type="scientific">Chitinophaga jiangningensis</name>
    <dbReference type="NCBI Taxonomy" id="1419482"/>
    <lineage>
        <taxon>Bacteria</taxon>
        <taxon>Pseudomonadati</taxon>
        <taxon>Bacteroidota</taxon>
        <taxon>Chitinophagia</taxon>
        <taxon>Chitinophagales</taxon>
        <taxon>Chitinophagaceae</taxon>
        <taxon>Chitinophaga</taxon>
    </lineage>
</organism>
<gene>
    <name evidence="2" type="ORF">SAMN05444266_10841</name>
</gene>
<dbReference type="STRING" id="1419482.SAMN05444266_10841"/>
<name>A0A1M7INX0_9BACT</name>
<dbReference type="Pfam" id="PF13020">
    <property type="entry name" value="NOV_C"/>
    <property type="match status" value="1"/>
</dbReference>
<accession>A0A1M7INX0</accession>
<dbReference type="Proteomes" id="UP000184420">
    <property type="component" value="Unassembled WGS sequence"/>
</dbReference>
<sequence>MKDKIIFFNTGWMDFYKGLKNDKIQGGGRHVEQTGWGHELFNFQEYRGNYFGYVQPKIDRTHGNPSTIRIEKLGASPEEDKIENVTVVWTARDPNNHGNYIIGWYKKAFVYRYCQPASDKSNRWFKSEFVGYFTKAEIANCRLLSVDERIFKVPRQGKGWMGQSNVWFAEKQSKFVKKVEKYIETGIVPAASKINDHGMGRQMDVLKKAKVEKNAILAVTQYYKRLGFSVKSVEKDNLGWDLTATNSKTQLTLEVKGLSGKSIAAELTPNEYAHLKSNNEFARLCIVTNALDKPELNIFSYSLETNYWTSPEGLILQLNPIISARAILVK</sequence>
<evidence type="ECO:0000313" key="3">
    <source>
        <dbReference type="Proteomes" id="UP000184420"/>
    </source>
</evidence>
<dbReference type="RefSeq" id="WP_073084842.1">
    <property type="nucleotide sequence ID" value="NZ_FRBL01000008.1"/>
</dbReference>
<evidence type="ECO:0000313" key="2">
    <source>
        <dbReference type="EMBL" id="SHM42502.1"/>
    </source>
</evidence>